<name>A0A7Y6IGH2_9ACTN</name>
<proteinExistence type="predicted"/>
<sequence>MLERGARPKLAILFTLTLAAACLSWILWPGPWSCDSDFDHTKFAVIGSVKVTNPAYNIHEVGDYSPSACRASLGLMDKSRKMSFSLQPLGYDARKAWLYKNASVELELNGSLVGPRVKETYLSSIISNPATFHETPIKAVRGLLKEHPDAHYGLVVGFKEGIPWDTYRELVERNSNDGRLAAADVVFFSPFGTESNAGNFLRHNVKPIGWDWSDEVRELMGAGGEIEGDQLEEFRYWVSRLEPDDDRLLRRFRLSLSELRRWSQQGLVYGYISEARSKVHMKMLDSRHVDWARIIDRDPPTKID</sequence>
<evidence type="ECO:0000313" key="1">
    <source>
        <dbReference type="EMBL" id="NUW37671.1"/>
    </source>
</evidence>
<organism evidence="1 2">
    <name type="scientific">Nonomuraea montanisoli</name>
    <dbReference type="NCBI Taxonomy" id="2741721"/>
    <lineage>
        <taxon>Bacteria</taxon>
        <taxon>Bacillati</taxon>
        <taxon>Actinomycetota</taxon>
        <taxon>Actinomycetes</taxon>
        <taxon>Streptosporangiales</taxon>
        <taxon>Streptosporangiaceae</taxon>
        <taxon>Nonomuraea</taxon>
    </lineage>
</organism>
<dbReference type="AlphaFoldDB" id="A0A7Y6IGH2"/>
<dbReference type="PROSITE" id="PS51257">
    <property type="entry name" value="PROKAR_LIPOPROTEIN"/>
    <property type="match status" value="1"/>
</dbReference>
<accession>A0A7Y6IGH2</accession>
<reference evidence="1 2" key="1">
    <citation type="submission" date="2020-06" db="EMBL/GenBank/DDBJ databases">
        <title>Nonomuraea sp. SMC257, a novel actinomycete isolated from soil.</title>
        <authorList>
            <person name="Chanama M."/>
        </authorList>
    </citation>
    <scope>NUCLEOTIDE SEQUENCE [LARGE SCALE GENOMIC DNA]</scope>
    <source>
        <strain evidence="1 2">SMC257</strain>
    </source>
</reference>
<gene>
    <name evidence="1" type="ORF">HTZ77_40645</name>
</gene>
<protein>
    <submittedName>
        <fullName evidence="1">Uncharacterized protein</fullName>
    </submittedName>
</protein>
<dbReference type="EMBL" id="JABWGN010000022">
    <property type="protein sequence ID" value="NUW37671.1"/>
    <property type="molecule type" value="Genomic_DNA"/>
</dbReference>
<keyword evidence="2" id="KW-1185">Reference proteome</keyword>
<dbReference type="RefSeq" id="WP_175595115.1">
    <property type="nucleotide sequence ID" value="NZ_JABWGN010000022.1"/>
</dbReference>
<dbReference type="Proteomes" id="UP000586042">
    <property type="component" value="Unassembled WGS sequence"/>
</dbReference>
<evidence type="ECO:0000313" key="2">
    <source>
        <dbReference type="Proteomes" id="UP000586042"/>
    </source>
</evidence>
<comment type="caution">
    <text evidence="1">The sequence shown here is derived from an EMBL/GenBank/DDBJ whole genome shotgun (WGS) entry which is preliminary data.</text>
</comment>